<proteinExistence type="predicted"/>
<accession>W0DQV2</accession>
<evidence type="ECO:0000256" key="2">
    <source>
        <dbReference type="SAM" id="SignalP"/>
    </source>
</evidence>
<evidence type="ECO:0000313" key="4">
    <source>
        <dbReference type="Proteomes" id="UP000005380"/>
    </source>
</evidence>
<dbReference type="AlphaFoldDB" id="W0DQV2"/>
<name>W0DQV2_9GAMM</name>
<feature type="chain" id="PRO_5004786972" description="Protein BatD" evidence="2">
    <location>
        <begin position="23"/>
        <end position="447"/>
    </location>
</feature>
<dbReference type="EMBL" id="CP007030">
    <property type="protein sequence ID" value="AHF00832.1"/>
    <property type="molecule type" value="Genomic_DNA"/>
</dbReference>
<reference evidence="3 4" key="1">
    <citation type="submission" date="2013-12" db="EMBL/GenBank/DDBJ databases">
        <authorList>
            <consortium name="DOE Joint Genome Institute"/>
            <person name="Kappler U."/>
            <person name="Huntemann M."/>
            <person name="Han J."/>
            <person name="Chen A."/>
            <person name="Kyrpides N."/>
            <person name="Mavromatis K."/>
            <person name="Markowitz V."/>
            <person name="Palaniappan K."/>
            <person name="Ivanova N."/>
            <person name="Schaumberg A."/>
            <person name="Pati A."/>
            <person name="Liolios K."/>
            <person name="Nordberg H.P."/>
            <person name="Cantor M.N."/>
            <person name="Hua S.X."/>
            <person name="Woyke T."/>
        </authorList>
    </citation>
    <scope>NUCLEOTIDE SEQUENCE [LARGE SCALE GENOMIC DNA]</scope>
    <source>
        <strain evidence="4">AL2</strain>
    </source>
</reference>
<dbReference type="RefSeq" id="WP_006459959.1">
    <property type="nucleotide sequence ID" value="NZ_CP007030.1"/>
</dbReference>
<dbReference type="STRING" id="717772.THIAE_02690"/>
<dbReference type="InParanoid" id="W0DQV2"/>
<dbReference type="KEGG" id="tao:THIAE_02690"/>
<dbReference type="HOGENOM" id="CLU_612406_0_0_6"/>
<keyword evidence="2" id="KW-0732">Signal</keyword>
<evidence type="ECO:0000256" key="1">
    <source>
        <dbReference type="SAM" id="Phobius"/>
    </source>
</evidence>
<keyword evidence="1" id="KW-1133">Transmembrane helix</keyword>
<organism evidence="3 4">
    <name type="scientific">Thiomicrospira aerophila AL3</name>
    <dbReference type="NCBI Taxonomy" id="717772"/>
    <lineage>
        <taxon>Bacteria</taxon>
        <taxon>Pseudomonadati</taxon>
        <taxon>Pseudomonadota</taxon>
        <taxon>Gammaproteobacteria</taxon>
        <taxon>Thiotrichales</taxon>
        <taxon>Piscirickettsiaceae</taxon>
        <taxon>Thiomicrospira</taxon>
    </lineage>
</organism>
<feature type="transmembrane region" description="Helical" evidence="1">
    <location>
        <begin position="342"/>
        <end position="368"/>
    </location>
</feature>
<dbReference type="Proteomes" id="UP000005380">
    <property type="component" value="Chromosome"/>
</dbReference>
<evidence type="ECO:0008006" key="5">
    <source>
        <dbReference type="Google" id="ProtNLM"/>
    </source>
</evidence>
<protein>
    <recommendedName>
        <fullName evidence="5">Protein BatD</fullName>
    </recommendedName>
</protein>
<feature type="signal peptide" evidence="2">
    <location>
        <begin position="1"/>
        <end position="22"/>
    </location>
</feature>
<keyword evidence="1" id="KW-0472">Membrane</keyword>
<evidence type="ECO:0000313" key="3">
    <source>
        <dbReference type="EMBL" id="AHF00832.1"/>
    </source>
</evidence>
<dbReference type="OrthoDB" id="5613693at2"/>
<sequence>MIAIICWWFAIVLQGLSAHAIADASATGLTPSLILGESIQLTLRSDNTHAEFGRMDLTPLQAYFHIQVRYPAVDRVRLTLTPYQPGLITTPALRSGTLRLPAQRLEVLPNPLIKLHWSDAPAKGWLGDWWSQHLDIELVDEGLSLNVQMPEQAGLESAPLERLSNRQARLIWAQRLDEEGEFVRSAPSIRIATRQGGGVWQFFAPPQSVNVRVRPSYVPPSLPSGPLEWHWQRPSIMVSGRVYEIHTHWSVVDVDYLPPLGNLLQQQLTSEHQTEWLFQRRESRVLWQEAGRGLSQTWVQPFRLDGVRWGYYAPVSWLYFDRHTQQLTEKTLPAQFFIALPIWLWLLLALLVLIAGLLILAVLVWLIVRGYSHGRLWSIMRQPIHSPQQAQDCWQALLQWSQAQKFGRPATQQAWLTAYQQRFGKPCRYQQAIVALRPWLYAPPADE</sequence>
<keyword evidence="4" id="KW-1185">Reference proteome</keyword>
<gene>
    <name evidence="3" type="ORF">THIAE_02690</name>
</gene>
<keyword evidence="1" id="KW-0812">Transmembrane</keyword>
<dbReference type="eggNOG" id="COG2317">
    <property type="taxonomic scope" value="Bacteria"/>
</dbReference>